<accession>A0AAE3IFV2</accession>
<keyword evidence="1" id="KW-0472">Membrane</keyword>
<keyword evidence="1" id="KW-1133">Transmembrane helix</keyword>
<organism evidence="3 5">
    <name type="scientific">Halapricum hydrolyticum</name>
    <dbReference type="NCBI Taxonomy" id="2979991"/>
    <lineage>
        <taxon>Archaea</taxon>
        <taxon>Methanobacteriati</taxon>
        <taxon>Methanobacteriota</taxon>
        <taxon>Stenosarchaea group</taxon>
        <taxon>Halobacteria</taxon>
        <taxon>Halobacteriales</taxon>
        <taxon>Haloarculaceae</taxon>
        <taxon>Halapricum</taxon>
    </lineage>
</organism>
<feature type="transmembrane region" description="Helical" evidence="1">
    <location>
        <begin position="40"/>
        <end position="58"/>
    </location>
</feature>
<reference evidence="3" key="1">
    <citation type="submission" date="2023-02" db="EMBL/GenBank/DDBJ databases">
        <title>Enrichment on poylsaccharides allowed isolation of novel metabolic and taxonomic groups of Haloarchaea.</title>
        <authorList>
            <person name="Sorokin D.Y."/>
            <person name="Elcheninov A.G."/>
            <person name="Khizhniak T.V."/>
            <person name="Kolganova T.V."/>
            <person name="Kublanov I.V."/>
        </authorList>
    </citation>
    <scope>NUCLEOTIDE SEQUENCE</scope>
    <source>
        <strain evidence="2 4">HArc-curdl5-1</strain>
        <strain evidence="3">HArc-curdl7</strain>
    </source>
</reference>
<evidence type="ECO:0000313" key="4">
    <source>
        <dbReference type="Proteomes" id="UP001208186"/>
    </source>
</evidence>
<evidence type="ECO:0000313" key="3">
    <source>
        <dbReference type="EMBL" id="MCU4727640.1"/>
    </source>
</evidence>
<proteinExistence type="predicted"/>
<evidence type="ECO:0000313" key="5">
    <source>
        <dbReference type="Proteomes" id="UP001209746"/>
    </source>
</evidence>
<keyword evidence="4" id="KW-1185">Reference proteome</keyword>
<evidence type="ECO:0000256" key="1">
    <source>
        <dbReference type="SAM" id="Phobius"/>
    </source>
</evidence>
<sequence length="286" mass="29723">MALLPSGLVVPPLPHLVVLLIGTATVTAFLLALEPRVTQGHVLAFTPWMIMGASAHALHQIDPGMYPAWAEPLFGAPAVYVTTFIALGVVWAIFAFRASLRPHKDRVARDLGVTGAVVLLGLVVFASQQDTLAGAEPVWSAAGIVITVPITLGIYFGMAYLTTDVVAKTRLVGGLVVFAHALDGITTAIGIDVLGTAERSPLPRTIMDIAGELPISGAVGVGWLFVVVKLALAVVIVYAFADYLEAEPVRGNLAFAVIVALGLGPAINNVVIFALHSEATLAAIAG</sequence>
<dbReference type="PANTHER" id="PTHR40700:SF1">
    <property type="entry name" value="DUF63 DOMAIN-CONTAINING PROTEIN"/>
    <property type="match status" value="1"/>
</dbReference>
<dbReference type="EMBL" id="JAOPKD010000012">
    <property type="protein sequence ID" value="MCU4727640.1"/>
    <property type="molecule type" value="Genomic_DNA"/>
</dbReference>
<dbReference type="Pfam" id="PF01889">
    <property type="entry name" value="DUF63"/>
    <property type="match status" value="1"/>
</dbReference>
<dbReference type="EMBL" id="JAOPKC010000013">
    <property type="protein sequence ID" value="MCU4718674.1"/>
    <property type="molecule type" value="Genomic_DNA"/>
</dbReference>
<feature type="transmembrane region" description="Helical" evidence="1">
    <location>
        <begin position="253"/>
        <end position="275"/>
    </location>
</feature>
<dbReference type="Proteomes" id="UP001209746">
    <property type="component" value="Unassembled WGS sequence"/>
</dbReference>
<comment type="caution">
    <text evidence="3">The sequence shown here is derived from an EMBL/GenBank/DDBJ whole genome shotgun (WGS) entry which is preliminary data.</text>
</comment>
<dbReference type="PANTHER" id="PTHR40700">
    <property type="entry name" value="HYPOTHETICAL MEMBRANE PROTEIN, CONSERVED, DUF63 FAMILY"/>
    <property type="match status" value="1"/>
</dbReference>
<keyword evidence="1" id="KW-0812">Transmembrane</keyword>
<feature type="transmembrane region" description="Helical" evidence="1">
    <location>
        <begin position="215"/>
        <end position="241"/>
    </location>
</feature>
<name>A0AAE3IFV2_9EURY</name>
<dbReference type="Proteomes" id="UP001208186">
    <property type="component" value="Unassembled WGS sequence"/>
</dbReference>
<dbReference type="RefSeq" id="WP_315909426.1">
    <property type="nucleotide sequence ID" value="NZ_JAOPKC010000013.1"/>
</dbReference>
<evidence type="ECO:0000313" key="2">
    <source>
        <dbReference type="EMBL" id="MCU4718674.1"/>
    </source>
</evidence>
<feature type="transmembrane region" description="Helical" evidence="1">
    <location>
        <begin position="173"/>
        <end position="195"/>
    </location>
</feature>
<feature type="transmembrane region" description="Helical" evidence="1">
    <location>
        <begin position="108"/>
        <end position="126"/>
    </location>
</feature>
<feature type="transmembrane region" description="Helical" evidence="1">
    <location>
        <begin position="12"/>
        <end position="33"/>
    </location>
</feature>
<dbReference type="InterPro" id="IPR002749">
    <property type="entry name" value="DUF63"/>
</dbReference>
<feature type="transmembrane region" description="Helical" evidence="1">
    <location>
        <begin position="78"/>
        <end position="96"/>
    </location>
</feature>
<dbReference type="AlphaFoldDB" id="A0AAE3IFV2"/>
<protein>
    <submittedName>
        <fullName evidence="3">DUF63 family protein</fullName>
    </submittedName>
</protein>
<gene>
    <name evidence="3" type="ORF">OB914_11750</name>
    <name evidence="2" type="ORF">OB916_11440</name>
</gene>
<feature type="transmembrane region" description="Helical" evidence="1">
    <location>
        <begin position="138"/>
        <end position="161"/>
    </location>
</feature>